<dbReference type="InParanoid" id="A0A2K1YKI9"/>
<accession>A0A2K1YKI9</accession>
<proteinExistence type="predicted"/>
<dbReference type="EMBL" id="CM009300">
    <property type="protein sequence ID" value="PNT13542.1"/>
    <property type="molecule type" value="Genomic_DNA"/>
</dbReference>
<dbReference type="AlphaFoldDB" id="A0A2K1YKI9"/>
<reference evidence="1 2" key="1">
    <citation type="journal article" date="2006" name="Science">
        <title>The genome of black cottonwood, Populus trichocarpa (Torr. &amp; Gray).</title>
        <authorList>
            <person name="Tuskan G.A."/>
            <person name="Difazio S."/>
            <person name="Jansson S."/>
            <person name="Bohlmann J."/>
            <person name="Grigoriev I."/>
            <person name="Hellsten U."/>
            <person name="Putnam N."/>
            <person name="Ralph S."/>
            <person name="Rombauts S."/>
            <person name="Salamov A."/>
            <person name="Schein J."/>
            <person name="Sterck L."/>
            <person name="Aerts A."/>
            <person name="Bhalerao R.R."/>
            <person name="Bhalerao R.P."/>
            <person name="Blaudez D."/>
            <person name="Boerjan W."/>
            <person name="Brun A."/>
            <person name="Brunner A."/>
            <person name="Busov V."/>
            <person name="Campbell M."/>
            <person name="Carlson J."/>
            <person name="Chalot M."/>
            <person name="Chapman J."/>
            <person name="Chen G.L."/>
            <person name="Cooper D."/>
            <person name="Coutinho P.M."/>
            <person name="Couturier J."/>
            <person name="Covert S."/>
            <person name="Cronk Q."/>
            <person name="Cunningham R."/>
            <person name="Davis J."/>
            <person name="Degroeve S."/>
            <person name="Dejardin A."/>
            <person name="Depamphilis C."/>
            <person name="Detter J."/>
            <person name="Dirks B."/>
            <person name="Dubchak I."/>
            <person name="Duplessis S."/>
            <person name="Ehlting J."/>
            <person name="Ellis B."/>
            <person name="Gendler K."/>
            <person name="Goodstein D."/>
            <person name="Gribskov M."/>
            <person name="Grimwood J."/>
            <person name="Groover A."/>
            <person name="Gunter L."/>
            <person name="Hamberger B."/>
            <person name="Heinze B."/>
            <person name="Helariutta Y."/>
            <person name="Henrissat B."/>
            <person name="Holligan D."/>
            <person name="Holt R."/>
            <person name="Huang W."/>
            <person name="Islam-Faridi N."/>
            <person name="Jones S."/>
            <person name="Jones-Rhoades M."/>
            <person name="Jorgensen R."/>
            <person name="Joshi C."/>
            <person name="Kangasjarvi J."/>
            <person name="Karlsson J."/>
            <person name="Kelleher C."/>
            <person name="Kirkpatrick R."/>
            <person name="Kirst M."/>
            <person name="Kohler A."/>
            <person name="Kalluri U."/>
            <person name="Larimer F."/>
            <person name="Leebens-Mack J."/>
            <person name="Leple J.C."/>
            <person name="Locascio P."/>
            <person name="Lou Y."/>
            <person name="Lucas S."/>
            <person name="Martin F."/>
            <person name="Montanini B."/>
            <person name="Napoli C."/>
            <person name="Nelson D.R."/>
            <person name="Nelson C."/>
            <person name="Nieminen K."/>
            <person name="Nilsson O."/>
            <person name="Pereda V."/>
            <person name="Peter G."/>
            <person name="Philippe R."/>
            <person name="Pilate G."/>
            <person name="Poliakov A."/>
            <person name="Razumovskaya J."/>
            <person name="Richardson P."/>
            <person name="Rinaldi C."/>
            <person name="Ritland K."/>
            <person name="Rouze P."/>
            <person name="Ryaboy D."/>
            <person name="Schmutz J."/>
            <person name="Schrader J."/>
            <person name="Segerman B."/>
            <person name="Shin H."/>
            <person name="Siddiqui A."/>
            <person name="Sterky F."/>
            <person name="Terry A."/>
            <person name="Tsai C.J."/>
            <person name="Uberbacher E."/>
            <person name="Unneberg P."/>
            <person name="Vahala J."/>
            <person name="Wall K."/>
            <person name="Wessler S."/>
            <person name="Yang G."/>
            <person name="Yin T."/>
            <person name="Douglas C."/>
            <person name="Marra M."/>
            <person name="Sandberg G."/>
            <person name="Van de Peer Y."/>
            <person name="Rokhsar D."/>
        </authorList>
    </citation>
    <scope>NUCLEOTIDE SEQUENCE [LARGE SCALE GENOMIC DNA]</scope>
    <source>
        <strain evidence="2">cv. Nisqually</strain>
    </source>
</reference>
<name>A0A2K1YKI9_POPTR</name>
<sequence>MRFNLEQNMFVSQNTLNIYISDSGHRITAENVDMEKAKASSEIAGYWFFKHALSVIVGHPSYLACCHADCEFH</sequence>
<dbReference type="Proteomes" id="UP000006729">
    <property type="component" value="Chromosome 11"/>
</dbReference>
<organism evidence="1 2">
    <name type="scientific">Populus trichocarpa</name>
    <name type="common">Western balsam poplar</name>
    <name type="synonym">Populus balsamifera subsp. trichocarpa</name>
    <dbReference type="NCBI Taxonomy" id="3694"/>
    <lineage>
        <taxon>Eukaryota</taxon>
        <taxon>Viridiplantae</taxon>
        <taxon>Streptophyta</taxon>
        <taxon>Embryophyta</taxon>
        <taxon>Tracheophyta</taxon>
        <taxon>Spermatophyta</taxon>
        <taxon>Magnoliopsida</taxon>
        <taxon>eudicotyledons</taxon>
        <taxon>Gunneridae</taxon>
        <taxon>Pentapetalae</taxon>
        <taxon>rosids</taxon>
        <taxon>fabids</taxon>
        <taxon>Malpighiales</taxon>
        <taxon>Salicaceae</taxon>
        <taxon>Saliceae</taxon>
        <taxon>Populus</taxon>
    </lineage>
</organism>
<protein>
    <submittedName>
        <fullName evidence="1">Uncharacterized protein</fullName>
    </submittedName>
</protein>
<evidence type="ECO:0000313" key="1">
    <source>
        <dbReference type="EMBL" id="PNT13542.1"/>
    </source>
</evidence>
<keyword evidence="2" id="KW-1185">Reference proteome</keyword>
<gene>
    <name evidence="1" type="ORF">POPTR_011G148500</name>
</gene>
<evidence type="ECO:0000313" key="2">
    <source>
        <dbReference type="Proteomes" id="UP000006729"/>
    </source>
</evidence>